<evidence type="ECO:0000313" key="3">
    <source>
        <dbReference type="EMBL" id="KMO25165.1"/>
    </source>
</evidence>
<protein>
    <submittedName>
        <fullName evidence="3">PepSY-associated TM helix domain-containing protein</fullName>
    </submittedName>
</protein>
<accession>A0ABR5HFY5</accession>
<dbReference type="RefSeq" id="WP_048426101.1">
    <property type="nucleotide sequence ID" value="NZ_JTHF01000024.1"/>
</dbReference>
<evidence type="ECO:0000256" key="2">
    <source>
        <dbReference type="SAM" id="Phobius"/>
    </source>
</evidence>
<sequence length="470" mass="50066">MSTFSAAPAAGRASSRGVPPQGGALRDALYRAVWRWHFYAGLLCLPFLILLSATGSVYLFKDEINRTLFAYRTVVPVRATPPLSPERLIFIAAEAVPDAAPKTFASPDAPDRAAIVTMAGPQGRTLVYLDPYDGAVLDRVGRDAEAMMVVRRLHSLAYFGPVANGLIEVVAGFTVILVLSGIYLWWPRGQGGGVVTVRGTPRRRVWWRDLHAVTGFVAGAGLLFLATTGLPWSILWGDQVRAISNRAGLGQPSALWARVPVSTVPMGEVLDTAGWALEAAPLPRSEGRSPGRDGVPIGIDRAVAIMTGLGMPAGYELALPEGPAGVYAAAAYPRDVTRQRMITLDQYSGRPLVDVRFGDIGLVGRGIQYGIGLHKGELAGRVNQLLMLAFCLATILLAASAAVMWWKRRPAGRLGVPPWPGNRRVVGGVTGIVVALGIVFPLTGLAILAMIALDAAFMGLRRTSRRPAAA</sequence>
<keyword evidence="2" id="KW-0812">Transmembrane</keyword>
<keyword evidence="4" id="KW-1185">Reference proteome</keyword>
<feature type="transmembrane region" description="Helical" evidence="2">
    <location>
        <begin position="426"/>
        <end position="457"/>
    </location>
</feature>
<comment type="caution">
    <text evidence="3">The sequence shown here is derived from an EMBL/GenBank/DDBJ whole genome shotgun (WGS) entry which is preliminary data.</text>
</comment>
<dbReference type="PANTHER" id="PTHR34219">
    <property type="entry name" value="IRON-REGULATED INNER MEMBRANE PROTEIN-RELATED"/>
    <property type="match status" value="1"/>
</dbReference>
<evidence type="ECO:0000313" key="4">
    <source>
        <dbReference type="Proteomes" id="UP000036471"/>
    </source>
</evidence>
<feature type="transmembrane region" description="Helical" evidence="2">
    <location>
        <begin position="385"/>
        <end position="406"/>
    </location>
</feature>
<dbReference type="EMBL" id="JTHG01000062">
    <property type="protein sequence ID" value="KMO25165.1"/>
    <property type="molecule type" value="Genomic_DNA"/>
</dbReference>
<feature type="region of interest" description="Disordered" evidence="1">
    <location>
        <begin position="1"/>
        <end position="21"/>
    </location>
</feature>
<feature type="transmembrane region" description="Helical" evidence="2">
    <location>
        <begin position="156"/>
        <end position="186"/>
    </location>
</feature>
<feature type="transmembrane region" description="Helical" evidence="2">
    <location>
        <begin position="212"/>
        <end position="236"/>
    </location>
</feature>
<reference evidence="3 4" key="1">
    <citation type="submission" date="2014-11" db="EMBL/GenBank/DDBJ databases">
        <title>Comparative genomics of Methylobacterium species.</title>
        <authorList>
            <person name="Chaudhry V."/>
            <person name="Patil P.B."/>
        </authorList>
    </citation>
    <scope>NUCLEOTIDE SEQUENCE [LARGE SCALE GENOMIC DNA]</scope>
    <source>
        <strain evidence="3 4">SE3.6</strain>
    </source>
</reference>
<feature type="transmembrane region" description="Helical" evidence="2">
    <location>
        <begin position="39"/>
        <end position="60"/>
    </location>
</feature>
<gene>
    <name evidence="3" type="ORF">QR79_09045</name>
</gene>
<evidence type="ECO:0000256" key="1">
    <source>
        <dbReference type="SAM" id="MobiDB-lite"/>
    </source>
</evidence>
<organism evidence="3 4">
    <name type="scientific">Methylobacterium indicum</name>
    <dbReference type="NCBI Taxonomy" id="1775910"/>
    <lineage>
        <taxon>Bacteria</taxon>
        <taxon>Pseudomonadati</taxon>
        <taxon>Pseudomonadota</taxon>
        <taxon>Alphaproteobacteria</taxon>
        <taxon>Hyphomicrobiales</taxon>
        <taxon>Methylobacteriaceae</taxon>
        <taxon>Methylobacterium</taxon>
    </lineage>
</organism>
<proteinExistence type="predicted"/>
<dbReference type="Proteomes" id="UP000036471">
    <property type="component" value="Unassembled WGS sequence"/>
</dbReference>
<keyword evidence="2" id="KW-0472">Membrane</keyword>
<dbReference type="Pfam" id="PF03929">
    <property type="entry name" value="PepSY_TM"/>
    <property type="match status" value="1"/>
</dbReference>
<dbReference type="InterPro" id="IPR005625">
    <property type="entry name" value="PepSY-ass_TM"/>
</dbReference>
<feature type="compositionally biased region" description="Low complexity" evidence="1">
    <location>
        <begin position="1"/>
        <end position="17"/>
    </location>
</feature>
<keyword evidence="2" id="KW-1133">Transmembrane helix</keyword>
<dbReference type="PANTHER" id="PTHR34219:SF1">
    <property type="entry name" value="PEPSY DOMAIN-CONTAINING PROTEIN"/>
    <property type="match status" value="1"/>
</dbReference>
<name>A0ABR5HFY5_9HYPH</name>